<accession>A0A6S7B269</accession>
<feature type="domain" description="Integrase DNA-binding" evidence="4">
    <location>
        <begin position="1"/>
        <end position="48"/>
    </location>
</feature>
<dbReference type="GO" id="GO:0003677">
    <property type="term" value="F:DNA binding"/>
    <property type="evidence" value="ECO:0007669"/>
    <property type="project" value="UniProtKB-KW"/>
</dbReference>
<dbReference type="InterPro" id="IPR050808">
    <property type="entry name" value="Phage_Integrase"/>
</dbReference>
<keyword evidence="2" id="KW-0229">DNA integration</keyword>
<dbReference type="RefSeq" id="WP_175102607.1">
    <property type="nucleotide sequence ID" value="NZ_CADIKM010000001.1"/>
</dbReference>
<gene>
    <name evidence="5" type="ORF">LMG28138_00022</name>
</gene>
<name>A0A6S7B269_9BURK</name>
<organism evidence="5 6">
    <name type="scientific">Pararobbsia alpina</name>
    <dbReference type="NCBI Taxonomy" id="621374"/>
    <lineage>
        <taxon>Bacteria</taxon>
        <taxon>Pseudomonadati</taxon>
        <taxon>Pseudomonadota</taxon>
        <taxon>Betaproteobacteria</taxon>
        <taxon>Burkholderiales</taxon>
        <taxon>Burkholderiaceae</taxon>
        <taxon>Pararobbsia</taxon>
    </lineage>
</organism>
<evidence type="ECO:0000313" key="5">
    <source>
        <dbReference type="EMBL" id="CAB3775818.1"/>
    </source>
</evidence>
<protein>
    <recommendedName>
        <fullName evidence="4">Integrase DNA-binding domain-containing protein</fullName>
    </recommendedName>
</protein>
<evidence type="ECO:0000259" key="4">
    <source>
        <dbReference type="Pfam" id="PF13356"/>
    </source>
</evidence>
<dbReference type="Proteomes" id="UP000494115">
    <property type="component" value="Unassembled WGS sequence"/>
</dbReference>
<proteinExistence type="inferred from homology"/>
<comment type="similarity">
    <text evidence="1">Belongs to the 'phage' integrase family.</text>
</comment>
<dbReference type="GO" id="GO:0015074">
    <property type="term" value="P:DNA integration"/>
    <property type="evidence" value="ECO:0007669"/>
    <property type="project" value="UniProtKB-KW"/>
</dbReference>
<reference evidence="5 6" key="1">
    <citation type="submission" date="2020-04" db="EMBL/GenBank/DDBJ databases">
        <authorList>
            <person name="De Canck E."/>
        </authorList>
    </citation>
    <scope>NUCLEOTIDE SEQUENCE [LARGE SCALE GENOMIC DNA]</scope>
    <source>
        <strain evidence="5 6">LMG 28138</strain>
    </source>
</reference>
<evidence type="ECO:0000256" key="3">
    <source>
        <dbReference type="ARBA" id="ARBA00023125"/>
    </source>
</evidence>
<dbReference type="Pfam" id="PF13356">
    <property type="entry name" value="Arm-DNA-bind_3"/>
    <property type="match status" value="1"/>
</dbReference>
<evidence type="ECO:0000256" key="1">
    <source>
        <dbReference type="ARBA" id="ARBA00008857"/>
    </source>
</evidence>
<keyword evidence="6" id="KW-1185">Reference proteome</keyword>
<dbReference type="InterPro" id="IPR025166">
    <property type="entry name" value="Integrase_DNA_bind_dom"/>
</dbReference>
<dbReference type="PANTHER" id="PTHR30629:SF2">
    <property type="entry name" value="PROPHAGE INTEGRASE INTS-RELATED"/>
    <property type="match status" value="1"/>
</dbReference>
<sequence length="164" mass="18733">MRYWQGDKEKALSVGVYPKVTLGQARKKAEEVRAQIQAGDDPSKVRKDTAIKKKVAAENTFEVIARGWYAKQAHTWAASHAVDVKRRLESNIYLRGLRQCLPQRRRANLTIHRHSTLAPWNETAAIHQDGEIAQSRHHSGRRIAMLRQCQSSQEIRRSAYGARP</sequence>
<dbReference type="EMBL" id="CADIKM010000001">
    <property type="protein sequence ID" value="CAB3775818.1"/>
    <property type="molecule type" value="Genomic_DNA"/>
</dbReference>
<dbReference type="Gene3D" id="3.30.160.390">
    <property type="entry name" value="Integrase, DNA-binding domain"/>
    <property type="match status" value="1"/>
</dbReference>
<dbReference type="PANTHER" id="PTHR30629">
    <property type="entry name" value="PROPHAGE INTEGRASE"/>
    <property type="match status" value="1"/>
</dbReference>
<dbReference type="AlphaFoldDB" id="A0A6S7B269"/>
<dbReference type="Gene3D" id="1.10.150.130">
    <property type="match status" value="1"/>
</dbReference>
<keyword evidence="3" id="KW-0238">DNA-binding</keyword>
<dbReference type="InterPro" id="IPR010998">
    <property type="entry name" value="Integrase_recombinase_N"/>
</dbReference>
<dbReference type="InterPro" id="IPR038488">
    <property type="entry name" value="Integrase_DNA-bd_sf"/>
</dbReference>
<evidence type="ECO:0000256" key="2">
    <source>
        <dbReference type="ARBA" id="ARBA00022908"/>
    </source>
</evidence>
<evidence type="ECO:0000313" key="6">
    <source>
        <dbReference type="Proteomes" id="UP000494115"/>
    </source>
</evidence>